<feature type="transmembrane region" description="Helical" evidence="1">
    <location>
        <begin position="241"/>
        <end position="261"/>
    </location>
</feature>
<evidence type="ECO:0000259" key="2">
    <source>
        <dbReference type="Pfam" id="PF13231"/>
    </source>
</evidence>
<evidence type="ECO:0000256" key="1">
    <source>
        <dbReference type="SAM" id="Phobius"/>
    </source>
</evidence>
<feature type="transmembrane region" description="Helical" evidence="1">
    <location>
        <begin position="67"/>
        <end position="86"/>
    </location>
</feature>
<organism evidence="3 4">
    <name type="scientific">Aquimarina algiphila</name>
    <dbReference type="NCBI Taxonomy" id="2047982"/>
    <lineage>
        <taxon>Bacteria</taxon>
        <taxon>Pseudomonadati</taxon>
        <taxon>Bacteroidota</taxon>
        <taxon>Flavobacteriia</taxon>
        <taxon>Flavobacteriales</taxon>
        <taxon>Flavobacteriaceae</taxon>
        <taxon>Aquimarina</taxon>
    </lineage>
</organism>
<accession>A0A554VEK9</accession>
<feature type="transmembrane region" description="Helical" evidence="1">
    <location>
        <begin position="268"/>
        <end position="289"/>
    </location>
</feature>
<keyword evidence="1" id="KW-0812">Transmembrane</keyword>
<evidence type="ECO:0000313" key="3">
    <source>
        <dbReference type="EMBL" id="TSE05537.1"/>
    </source>
</evidence>
<gene>
    <name evidence="3" type="ORF">FOF46_22460</name>
</gene>
<dbReference type="RefSeq" id="WP_167571915.1">
    <property type="nucleotide sequence ID" value="NZ_VLNR01000059.1"/>
</dbReference>
<reference evidence="3 4" key="1">
    <citation type="submission" date="2019-07" db="EMBL/GenBank/DDBJ databases">
        <title>The draft genome sequence of Aquimarina algiphila M91.</title>
        <authorList>
            <person name="Meng X."/>
        </authorList>
    </citation>
    <scope>NUCLEOTIDE SEQUENCE [LARGE SCALE GENOMIC DNA]</scope>
    <source>
        <strain evidence="3 4">M91</strain>
    </source>
</reference>
<keyword evidence="1" id="KW-0472">Membrane</keyword>
<keyword evidence="4" id="KW-1185">Reference proteome</keyword>
<keyword evidence="1" id="KW-1133">Transmembrane helix</keyword>
<dbReference type="AlphaFoldDB" id="A0A554VEK9"/>
<dbReference type="InterPro" id="IPR038731">
    <property type="entry name" value="RgtA/B/C-like"/>
</dbReference>
<dbReference type="Proteomes" id="UP000318833">
    <property type="component" value="Unassembled WGS sequence"/>
</dbReference>
<evidence type="ECO:0000313" key="4">
    <source>
        <dbReference type="Proteomes" id="UP000318833"/>
    </source>
</evidence>
<protein>
    <recommendedName>
        <fullName evidence="2">Glycosyltransferase RgtA/B/C/D-like domain-containing protein</fullName>
    </recommendedName>
</protein>
<feature type="transmembrane region" description="Helical" evidence="1">
    <location>
        <begin position="93"/>
        <end position="119"/>
    </location>
</feature>
<comment type="caution">
    <text evidence="3">The sequence shown here is derived from an EMBL/GenBank/DDBJ whole genome shotgun (WGS) entry which is preliminary data.</text>
</comment>
<sequence length="436" mass="49797">MGLLTYSLAAILFGETVIAYRVFDLIILVITGYFLFRLVRLNYSKLTSWLVSVFWLHHVLIDGPGNTGDVTNIITACYVALAYHLLAPKTKKYCLVAGVLIALACWVKPTALLIAMPLIFLCFDKDKICNFNQSHVLKFLLGMLIPTIIFILYLLISGTFYGFWESVVLDTIFNYTGYVSRFSARTILKTGWTFLNDPVLRIGGVLSLFIFSKNSIIKLIVAGIGLMLFVEGRLYPYQFSILWPFLTIGIVEGFIVLSQSFSEKKQKILVVLFCIIMTFPAFKIGSTFIQAGFLTSNFDVAQTFIFPDFRDMYNHRKSVVSYLKKELNTEDEVLVLGQDPNIYLELGVITTCRLARDGAALTGKLTASTPSHLIAWQEELLKYMNEVKADWIIVSKTLPNFWIDSYKKRINSIFSEKYQLEYETDGHLIYKKRYYK</sequence>
<proteinExistence type="predicted"/>
<feature type="transmembrane region" description="Helical" evidence="1">
    <location>
        <begin position="139"/>
        <end position="164"/>
    </location>
</feature>
<feature type="transmembrane region" description="Helical" evidence="1">
    <location>
        <begin position="6"/>
        <end position="36"/>
    </location>
</feature>
<name>A0A554VEK9_9FLAO</name>
<feature type="domain" description="Glycosyltransferase RgtA/B/C/D-like" evidence="2">
    <location>
        <begin position="6"/>
        <end position="145"/>
    </location>
</feature>
<dbReference type="Pfam" id="PF13231">
    <property type="entry name" value="PMT_2"/>
    <property type="match status" value="1"/>
</dbReference>
<dbReference type="EMBL" id="VLNR01000059">
    <property type="protein sequence ID" value="TSE05537.1"/>
    <property type="molecule type" value="Genomic_DNA"/>
</dbReference>